<dbReference type="AlphaFoldDB" id="A0A4R2K6D1"/>
<proteinExistence type="inferred from homology"/>
<keyword evidence="3" id="KW-0285">Flavoprotein</keyword>
<dbReference type="Proteomes" id="UP000295680">
    <property type="component" value="Unassembled WGS sequence"/>
</dbReference>
<dbReference type="InterPro" id="IPR036250">
    <property type="entry name" value="AcylCo_DH-like_C"/>
</dbReference>
<dbReference type="SUPFAM" id="SSF47203">
    <property type="entry name" value="Acyl-CoA dehydrogenase C-terminal domain-like"/>
    <property type="match status" value="1"/>
</dbReference>
<sequence length="391" mass="41272">MSDSTLTQVSALAAIAAAQRVATSVAADHAAAVDRAAAFPVETLGAIADARLLAAAAPTTLGGLGLPLSTLARIGMALARGCGASAMIWAMHQLQLACVTRHGGDGSSTVSGLLSTIVADNLLLASATSERGSGGDLRRSHAAVVRDASGYSLEKDSPTVSYGEQAGAFFLSARRNPAAAADDQVAVLVLGGEVERRRTDHWNPMGMRGTCSPGFMLRTRFEADHILPDPFSEIATRTLIPWSQILWSGVWIGLASEALHRAARCLDERAQRTQSAVTDRRMAWADQILVGLEAQLDDAIAWFEAVDRDDRTADKAFRARMNALKLAASTSSVEVAQHALAMCGFAGYQEDGPYSIARLLRDLYSAQVMVSNDRLLDINAANVAAVRAADA</sequence>
<evidence type="ECO:0000259" key="5">
    <source>
        <dbReference type="Pfam" id="PF00441"/>
    </source>
</evidence>
<protein>
    <submittedName>
        <fullName evidence="7">Acyl-CoA dehydrogenase</fullName>
    </submittedName>
</protein>
<evidence type="ECO:0000256" key="3">
    <source>
        <dbReference type="ARBA" id="ARBA00022630"/>
    </source>
</evidence>
<keyword evidence="4" id="KW-0274">FAD</keyword>
<dbReference type="InterPro" id="IPR009075">
    <property type="entry name" value="AcylCo_DH/oxidase_C"/>
</dbReference>
<evidence type="ECO:0000313" key="8">
    <source>
        <dbReference type="Proteomes" id="UP000295680"/>
    </source>
</evidence>
<comment type="caution">
    <text evidence="7">The sequence shown here is derived from an EMBL/GenBank/DDBJ whole genome shotgun (WGS) entry which is preliminary data.</text>
</comment>
<evidence type="ECO:0000256" key="2">
    <source>
        <dbReference type="ARBA" id="ARBA00009347"/>
    </source>
</evidence>
<dbReference type="PIRSF" id="PIRSF016578">
    <property type="entry name" value="HsaA"/>
    <property type="match status" value="1"/>
</dbReference>
<dbReference type="OrthoDB" id="2986495at2"/>
<dbReference type="Pfam" id="PF02771">
    <property type="entry name" value="Acyl-CoA_dh_N"/>
    <property type="match status" value="1"/>
</dbReference>
<feature type="domain" description="Acyl-CoA dehydrogenase/oxidase N-terminal" evidence="6">
    <location>
        <begin position="16"/>
        <end position="103"/>
    </location>
</feature>
<feature type="domain" description="Acyl-CoA dehydrogenase/oxidase C-terminal" evidence="5">
    <location>
        <begin position="248"/>
        <end position="366"/>
    </location>
</feature>
<dbReference type="InterPro" id="IPR013786">
    <property type="entry name" value="AcylCoA_DH/ox_N"/>
</dbReference>
<evidence type="ECO:0000256" key="1">
    <source>
        <dbReference type="ARBA" id="ARBA00001974"/>
    </source>
</evidence>
<dbReference type="EMBL" id="SLWS01000002">
    <property type="protein sequence ID" value="TCO61895.1"/>
    <property type="molecule type" value="Genomic_DNA"/>
</dbReference>
<dbReference type="SUPFAM" id="SSF56645">
    <property type="entry name" value="Acyl-CoA dehydrogenase NM domain-like"/>
    <property type="match status" value="1"/>
</dbReference>
<dbReference type="Gene3D" id="2.40.110.10">
    <property type="entry name" value="Butyryl-CoA Dehydrogenase, subunit A, domain 2"/>
    <property type="match status" value="1"/>
</dbReference>
<name>A0A4R2K6D1_9PSEU</name>
<dbReference type="InterPro" id="IPR037069">
    <property type="entry name" value="AcylCoA_DH/ox_N_sf"/>
</dbReference>
<dbReference type="RefSeq" id="WP_132113277.1">
    <property type="nucleotide sequence ID" value="NZ_SLWS01000002.1"/>
</dbReference>
<comment type="similarity">
    <text evidence="2">Belongs to the acyl-CoA dehydrogenase family.</text>
</comment>
<dbReference type="Gene3D" id="1.10.540.10">
    <property type="entry name" value="Acyl-CoA dehydrogenase/oxidase, N-terminal domain"/>
    <property type="match status" value="1"/>
</dbReference>
<dbReference type="InterPro" id="IPR046373">
    <property type="entry name" value="Acyl-CoA_Oxase/DH_mid-dom_sf"/>
</dbReference>
<dbReference type="Pfam" id="PF00441">
    <property type="entry name" value="Acyl-CoA_dh_1"/>
    <property type="match status" value="1"/>
</dbReference>
<gene>
    <name evidence="7" type="ORF">EV192_10232</name>
</gene>
<comment type="cofactor">
    <cofactor evidence="1">
        <name>FAD</name>
        <dbReference type="ChEBI" id="CHEBI:57692"/>
    </cofactor>
</comment>
<dbReference type="GO" id="GO:0050660">
    <property type="term" value="F:flavin adenine dinucleotide binding"/>
    <property type="evidence" value="ECO:0007669"/>
    <property type="project" value="InterPro"/>
</dbReference>
<dbReference type="PANTHER" id="PTHR43884">
    <property type="entry name" value="ACYL-COA DEHYDROGENASE"/>
    <property type="match status" value="1"/>
</dbReference>
<keyword evidence="8" id="KW-1185">Reference proteome</keyword>
<organism evidence="7 8">
    <name type="scientific">Actinocrispum wychmicini</name>
    <dbReference type="NCBI Taxonomy" id="1213861"/>
    <lineage>
        <taxon>Bacteria</taxon>
        <taxon>Bacillati</taxon>
        <taxon>Actinomycetota</taxon>
        <taxon>Actinomycetes</taxon>
        <taxon>Pseudonocardiales</taxon>
        <taxon>Pseudonocardiaceae</taxon>
        <taxon>Actinocrispum</taxon>
    </lineage>
</organism>
<dbReference type="GO" id="GO:0003995">
    <property type="term" value="F:acyl-CoA dehydrogenase activity"/>
    <property type="evidence" value="ECO:0007669"/>
    <property type="project" value="TreeGrafter"/>
</dbReference>
<evidence type="ECO:0000256" key="4">
    <source>
        <dbReference type="ARBA" id="ARBA00022827"/>
    </source>
</evidence>
<evidence type="ECO:0000313" key="7">
    <source>
        <dbReference type="EMBL" id="TCO61895.1"/>
    </source>
</evidence>
<dbReference type="PANTHER" id="PTHR43884:SF12">
    <property type="entry name" value="ISOVALERYL-COA DEHYDROGENASE, MITOCHONDRIAL-RELATED"/>
    <property type="match status" value="1"/>
</dbReference>
<reference evidence="7 8" key="1">
    <citation type="submission" date="2019-03" db="EMBL/GenBank/DDBJ databases">
        <title>Genomic Encyclopedia of Type Strains, Phase IV (KMG-IV): sequencing the most valuable type-strain genomes for metagenomic binning, comparative biology and taxonomic classification.</title>
        <authorList>
            <person name="Goeker M."/>
        </authorList>
    </citation>
    <scope>NUCLEOTIDE SEQUENCE [LARGE SCALE GENOMIC DNA]</scope>
    <source>
        <strain evidence="7 8">DSM 45934</strain>
    </source>
</reference>
<dbReference type="Gene3D" id="1.20.140.10">
    <property type="entry name" value="Butyryl-CoA Dehydrogenase, subunit A, domain 3"/>
    <property type="match status" value="1"/>
</dbReference>
<dbReference type="InterPro" id="IPR009100">
    <property type="entry name" value="AcylCoA_DH/oxidase_NM_dom_sf"/>
</dbReference>
<accession>A0A4R2K6D1</accession>
<evidence type="ECO:0000259" key="6">
    <source>
        <dbReference type="Pfam" id="PF02771"/>
    </source>
</evidence>